<feature type="compositionally biased region" description="Polar residues" evidence="3">
    <location>
        <begin position="34"/>
        <end position="48"/>
    </location>
</feature>
<dbReference type="PANTHER" id="PTHR33101:SF6">
    <property type="entry name" value="ROP GUANINE NUCLEOTIDE EXCHANGE FACTOR 1"/>
    <property type="match status" value="1"/>
</dbReference>
<feature type="domain" description="PRONE" evidence="4">
    <location>
        <begin position="120"/>
        <end position="500"/>
    </location>
</feature>
<dbReference type="InterPro" id="IPR005512">
    <property type="entry name" value="PRONE_dom"/>
</dbReference>
<dbReference type="AlphaFoldDB" id="A0A9D4ZSR1"/>
<dbReference type="Gene3D" id="1.20.58.1310">
    <property type="entry name" value="PRONE domain, subdomain 2"/>
    <property type="match status" value="1"/>
</dbReference>
<dbReference type="InterPro" id="IPR038937">
    <property type="entry name" value="RopGEF"/>
</dbReference>
<dbReference type="GO" id="GO:0005085">
    <property type="term" value="F:guanyl-nucleotide exchange factor activity"/>
    <property type="evidence" value="ECO:0007669"/>
    <property type="project" value="UniProtKB-UniRule"/>
</dbReference>
<evidence type="ECO:0000313" key="6">
    <source>
        <dbReference type="Proteomes" id="UP000886520"/>
    </source>
</evidence>
<evidence type="ECO:0000256" key="3">
    <source>
        <dbReference type="SAM" id="MobiDB-lite"/>
    </source>
</evidence>
<dbReference type="Proteomes" id="UP000886520">
    <property type="component" value="Chromosome 1"/>
</dbReference>
<feature type="compositionally biased region" description="Polar residues" evidence="3">
    <location>
        <begin position="59"/>
        <end position="71"/>
    </location>
</feature>
<sequence length="584" mass="64480">MECKSEKDILLMPLLDTKGHHDPSDDQADHRSLGASSTASFDGFSSDTLGDGSVPGSPHRSTQWDGDESNPSISIYSSPLPWLDSSREIPGALTDEFIANLVSKKRTPEWEDNSAVDSGDKEAASNFQEADMIKERFAKLLLGEDLSGGGKGVSTALAVSNAITNLSASVFGELWQLEPLSKERKLHWHREMERLLSVSDYIVEFVPSAKSLPDGTKMRVMDTRPRLDLRICLPALLKLDAMLIEALDSFGITEFWYIDQALERLENDGSLLQRQEERWWLPSPKVPMGGLSSGTRKHMRRQRESISQILKAALAVNAQVLSEMKVPSTYMESLPKNGRSSLGEALYRVICSENFSPNAVVASIDPAQEHHLVDLVNSVEAALHIWKRKLQAKQVQIELREGLQVSVALRGFAKDGSFRLEKRKMLVGRAESLLLLVRLKFPGLPQSILDVHKIQYSKDVGQSILESYSRVLESLAYNIRSRIDDVLLADDMTRSSQPSASLSSPCVSGLNSIASTSPFHACGVPSPGRLLQSKALNGLIGKANSMEATQDGELLNNSISWLGSYKHWPYSDKVHLLQRSPSGH</sequence>
<feature type="compositionally biased region" description="Basic and acidic residues" evidence="3">
    <location>
        <begin position="17"/>
        <end position="32"/>
    </location>
</feature>
<reference evidence="5" key="1">
    <citation type="submission" date="2021-01" db="EMBL/GenBank/DDBJ databases">
        <title>Adiantum capillus-veneris genome.</title>
        <authorList>
            <person name="Fang Y."/>
            <person name="Liao Q."/>
        </authorList>
    </citation>
    <scope>NUCLEOTIDE SEQUENCE</scope>
    <source>
        <strain evidence="5">H3</strain>
        <tissue evidence="5">Leaf</tissue>
    </source>
</reference>
<dbReference type="OrthoDB" id="1053009at2759"/>
<dbReference type="Gene3D" id="1.20.58.2010">
    <property type="entry name" value="PRONE domain, subdomain 1"/>
    <property type="match status" value="1"/>
</dbReference>
<evidence type="ECO:0000256" key="1">
    <source>
        <dbReference type="ARBA" id="ARBA00022658"/>
    </source>
</evidence>
<dbReference type="PROSITE" id="PS51334">
    <property type="entry name" value="PRONE"/>
    <property type="match status" value="1"/>
</dbReference>
<feature type="region of interest" description="Disordered" evidence="3">
    <location>
        <begin position="14"/>
        <end position="71"/>
    </location>
</feature>
<dbReference type="PANTHER" id="PTHR33101">
    <property type="entry name" value="ROP GUANINE NUCLEOTIDE EXCHANGE FACTOR 1"/>
    <property type="match status" value="1"/>
</dbReference>
<dbReference type="EMBL" id="JABFUD020000001">
    <property type="protein sequence ID" value="KAI5083890.1"/>
    <property type="molecule type" value="Genomic_DNA"/>
</dbReference>
<comment type="caution">
    <text evidence="5">The sequence shown here is derived from an EMBL/GenBank/DDBJ whole genome shotgun (WGS) entry which is preliminary data.</text>
</comment>
<evidence type="ECO:0000256" key="2">
    <source>
        <dbReference type="PROSITE-ProRule" id="PRU00663"/>
    </source>
</evidence>
<keyword evidence="1 2" id="KW-0344">Guanine-nucleotide releasing factor</keyword>
<keyword evidence="6" id="KW-1185">Reference proteome</keyword>
<evidence type="ECO:0000259" key="4">
    <source>
        <dbReference type="PROSITE" id="PS51334"/>
    </source>
</evidence>
<evidence type="ECO:0000313" key="5">
    <source>
        <dbReference type="EMBL" id="KAI5083890.1"/>
    </source>
</evidence>
<dbReference type="Pfam" id="PF03759">
    <property type="entry name" value="PRONE"/>
    <property type="match status" value="1"/>
</dbReference>
<proteinExistence type="predicted"/>
<gene>
    <name evidence="5" type="ORF">GOP47_0000059</name>
</gene>
<protein>
    <recommendedName>
        <fullName evidence="4">PRONE domain-containing protein</fullName>
    </recommendedName>
</protein>
<organism evidence="5 6">
    <name type="scientific">Adiantum capillus-veneris</name>
    <name type="common">Maidenhair fern</name>
    <dbReference type="NCBI Taxonomy" id="13818"/>
    <lineage>
        <taxon>Eukaryota</taxon>
        <taxon>Viridiplantae</taxon>
        <taxon>Streptophyta</taxon>
        <taxon>Embryophyta</taxon>
        <taxon>Tracheophyta</taxon>
        <taxon>Polypodiopsida</taxon>
        <taxon>Polypodiidae</taxon>
        <taxon>Polypodiales</taxon>
        <taxon>Pteridineae</taxon>
        <taxon>Pteridaceae</taxon>
        <taxon>Vittarioideae</taxon>
        <taxon>Adiantum</taxon>
    </lineage>
</organism>
<dbReference type="FunFam" id="1.20.58.2010:FF:000001">
    <property type="entry name" value="Rop guanine nucleotide exchange factor 14"/>
    <property type="match status" value="1"/>
</dbReference>
<accession>A0A9D4ZSR1</accession>
<dbReference type="FunFam" id="1.20.58.2010:FF:000003">
    <property type="entry name" value="Rop guanine nucleotide exchange factor 14"/>
    <property type="match status" value="1"/>
</dbReference>
<name>A0A9D4ZSR1_ADICA</name>